<comment type="caution">
    <text evidence="2">The sequence shown here is derived from an EMBL/GenBank/DDBJ whole genome shotgun (WGS) entry which is preliminary data.</text>
</comment>
<dbReference type="InterPro" id="IPR036291">
    <property type="entry name" value="NAD(P)-bd_dom_sf"/>
</dbReference>
<organism evidence="2 3">
    <name type="scientific">Weissella thailandensis</name>
    <dbReference type="NCBI Taxonomy" id="89061"/>
    <lineage>
        <taxon>Bacteria</taxon>
        <taxon>Bacillati</taxon>
        <taxon>Bacillota</taxon>
        <taxon>Bacilli</taxon>
        <taxon>Lactobacillales</taxon>
        <taxon>Lactobacillaceae</taxon>
        <taxon>Weissella</taxon>
    </lineage>
</organism>
<proteinExistence type="predicted"/>
<dbReference type="Proteomes" id="UP000254492">
    <property type="component" value="Unassembled WGS sequence"/>
</dbReference>
<evidence type="ECO:0000313" key="3">
    <source>
        <dbReference type="Proteomes" id="UP000254492"/>
    </source>
</evidence>
<dbReference type="InterPro" id="IPR051606">
    <property type="entry name" value="Polyketide_Oxido-like"/>
</dbReference>
<accession>A0ABX9I2V6</accession>
<dbReference type="InterPro" id="IPR016040">
    <property type="entry name" value="NAD(P)-bd_dom"/>
</dbReference>
<dbReference type="EMBL" id="QRAY01000014">
    <property type="protein sequence ID" value="RDS59045.1"/>
    <property type="molecule type" value="Genomic_DNA"/>
</dbReference>
<keyword evidence="3" id="KW-1185">Reference proteome</keyword>
<feature type="domain" description="NAD(P)-binding" evidence="1">
    <location>
        <begin position="7"/>
        <end position="200"/>
    </location>
</feature>
<dbReference type="PANTHER" id="PTHR43355:SF2">
    <property type="entry name" value="FLAVIN REDUCTASE (NADPH)"/>
    <property type="match status" value="1"/>
</dbReference>
<reference evidence="2 3" key="1">
    <citation type="submission" date="2018-07" db="EMBL/GenBank/DDBJ databases">
        <title>Genome-based reclassification of Weissella jogaejeotgali as Weissella thailandensis.</title>
        <authorList>
            <person name="Chun J."/>
            <person name="Kim B.-Y."/>
            <person name="Kwak M.-J."/>
        </authorList>
    </citation>
    <scope>NUCLEOTIDE SEQUENCE [LARGE SCALE GENOMIC DNA]</scope>
    <source>
        <strain evidence="2 3">KCTC 3751</strain>
    </source>
</reference>
<evidence type="ECO:0000313" key="2">
    <source>
        <dbReference type="EMBL" id="RDS59045.1"/>
    </source>
</evidence>
<protein>
    <submittedName>
        <fullName evidence="2">NAD-dependent epimerase/dehydratase family protein</fullName>
    </submittedName>
</protein>
<gene>
    <name evidence="2" type="ORF">DWV05_07645</name>
</gene>
<dbReference type="PANTHER" id="PTHR43355">
    <property type="entry name" value="FLAVIN REDUCTASE (NADPH)"/>
    <property type="match status" value="1"/>
</dbReference>
<dbReference type="SUPFAM" id="SSF51735">
    <property type="entry name" value="NAD(P)-binding Rossmann-fold domains"/>
    <property type="match status" value="1"/>
</dbReference>
<sequence length="212" mass="23244">MQLTVFGASGKTGQQVVQQALSRGYQVVAYVRDPAKLSVTDANLKIIQGQLNDLDMIKGAVTGSQAVLSALGPTGKEASDQQISLGIGNILIALDELGIKRFIALSTTSAQDPYDIDSIKFRLRRTMIRKGSPSSYEAIVEYTELVRQSECDWTLLRIASLLTNASLTRNVQVGYLGRDKFKAKLSRANLAWFMLEQIDSTEFIRQAPAISN</sequence>
<dbReference type="RefSeq" id="WP_115471380.1">
    <property type="nucleotide sequence ID" value="NZ_BJEC01000015.1"/>
</dbReference>
<name>A0ABX9I2V6_9LACO</name>
<dbReference type="Pfam" id="PF13460">
    <property type="entry name" value="NAD_binding_10"/>
    <property type="match status" value="1"/>
</dbReference>
<evidence type="ECO:0000259" key="1">
    <source>
        <dbReference type="Pfam" id="PF13460"/>
    </source>
</evidence>
<dbReference type="Gene3D" id="3.40.50.720">
    <property type="entry name" value="NAD(P)-binding Rossmann-like Domain"/>
    <property type="match status" value="1"/>
</dbReference>